<keyword evidence="2" id="KW-1185">Reference proteome</keyword>
<protein>
    <submittedName>
        <fullName evidence="1">Uncharacterized protein</fullName>
    </submittedName>
</protein>
<organism evidence="1 2">
    <name type="scientific">Colletotrichum sidae</name>
    <dbReference type="NCBI Taxonomy" id="1347389"/>
    <lineage>
        <taxon>Eukaryota</taxon>
        <taxon>Fungi</taxon>
        <taxon>Dikarya</taxon>
        <taxon>Ascomycota</taxon>
        <taxon>Pezizomycotina</taxon>
        <taxon>Sordariomycetes</taxon>
        <taxon>Hypocreomycetidae</taxon>
        <taxon>Glomerellales</taxon>
        <taxon>Glomerellaceae</taxon>
        <taxon>Colletotrichum</taxon>
        <taxon>Colletotrichum orbiculare species complex</taxon>
    </lineage>
</organism>
<dbReference type="AlphaFoldDB" id="A0A4R8TT95"/>
<proteinExistence type="predicted"/>
<reference evidence="1 2" key="1">
    <citation type="submission" date="2018-11" db="EMBL/GenBank/DDBJ databases">
        <title>Genome sequence and assembly of Colletotrichum sidae.</title>
        <authorList>
            <person name="Gan P."/>
            <person name="Shirasu K."/>
        </authorList>
    </citation>
    <scope>NUCLEOTIDE SEQUENCE [LARGE SCALE GENOMIC DNA]</scope>
    <source>
        <strain evidence="1 2">CBS 518.97</strain>
    </source>
</reference>
<accession>A0A4R8TT95</accession>
<gene>
    <name evidence="1" type="ORF">C8034_v006105</name>
</gene>
<sequence>MDRCLRHPFILDDAVGMARRSVERVVVSKEKRFIEQHGAPKGVEVACLHKKAQAVVWLVCKDAQRATWCIPPHLCQGIPAPNEWKELLPGLSSAWVIPSPYAAYTRAGSRVGLARPLFPDMPFVGAGGCPLVPERARQFKPGRNTGSVETTAGTVMGGDSIGKRAFPQCGSLGAQVKALAMT</sequence>
<dbReference type="Proteomes" id="UP000295604">
    <property type="component" value="Unassembled WGS sequence"/>
</dbReference>
<dbReference type="EMBL" id="QAPF01000011">
    <property type="protein sequence ID" value="TEA21980.1"/>
    <property type="molecule type" value="Genomic_DNA"/>
</dbReference>
<comment type="caution">
    <text evidence="1">The sequence shown here is derived from an EMBL/GenBank/DDBJ whole genome shotgun (WGS) entry which is preliminary data.</text>
</comment>
<name>A0A4R8TT95_9PEZI</name>
<evidence type="ECO:0000313" key="1">
    <source>
        <dbReference type="EMBL" id="TEA21980.1"/>
    </source>
</evidence>
<evidence type="ECO:0000313" key="2">
    <source>
        <dbReference type="Proteomes" id="UP000295604"/>
    </source>
</evidence>